<name>A0A9X8GWJ5_9BURK</name>
<evidence type="ECO:0000313" key="4">
    <source>
        <dbReference type="Proteomes" id="UP000265619"/>
    </source>
</evidence>
<keyword evidence="1" id="KW-0472">Membrane</keyword>
<evidence type="ECO:0000256" key="1">
    <source>
        <dbReference type="SAM" id="Phobius"/>
    </source>
</evidence>
<keyword evidence="1" id="KW-1133">Transmembrane helix</keyword>
<reference evidence="3 4" key="1">
    <citation type="submission" date="2018-09" db="EMBL/GenBank/DDBJ databases">
        <title>Acidovorax cavernicola nov. sp. isolated from Gruta de las Maravillas (Aracena, Spain).</title>
        <authorList>
            <person name="Jurado V."/>
            <person name="Gutierrez-Patricio S."/>
            <person name="Gonzalez-Pimentel J.L."/>
            <person name="Miller A.Z."/>
            <person name="Laiz L."/>
            <person name="Saiz-Jimenez C."/>
        </authorList>
    </citation>
    <scope>NUCLEOTIDE SEQUENCE [LARGE SCALE GENOMIC DNA]</scope>
    <source>
        <strain evidence="3 4">1011MAR4D40.2</strain>
    </source>
</reference>
<proteinExistence type="predicted"/>
<dbReference type="RefSeq" id="WP_119552272.1">
    <property type="nucleotide sequence ID" value="NZ_QXMN01000003.1"/>
</dbReference>
<gene>
    <name evidence="3" type="ORF">D3H34_04615</name>
</gene>
<comment type="caution">
    <text evidence="3">The sequence shown here is derived from an EMBL/GenBank/DDBJ whole genome shotgun (WGS) entry which is preliminary data.</text>
</comment>
<dbReference type="Pfam" id="PF07811">
    <property type="entry name" value="TadE"/>
    <property type="match status" value="1"/>
</dbReference>
<keyword evidence="4" id="KW-1185">Reference proteome</keyword>
<accession>A0A9X8GWJ5</accession>
<dbReference type="OrthoDB" id="8848264at2"/>
<feature type="transmembrane region" description="Helical" evidence="1">
    <location>
        <begin position="21"/>
        <end position="46"/>
    </location>
</feature>
<dbReference type="AlphaFoldDB" id="A0A9X8GWJ5"/>
<protein>
    <submittedName>
        <fullName evidence="3">Pilus assembly protein</fullName>
    </submittedName>
</protein>
<keyword evidence="1" id="KW-0812">Transmembrane</keyword>
<evidence type="ECO:0000313" key="3">
    <source>
        <dbReference type="EMBL" id="RIX84009.1"/>
    </source>
</evidence>
<dbReference type="InterPro" id="IPR012495">
    <property type="entry name" value="TadE-like_dom"/>
</dbReference>
<sequence length="160" mass="17104">MKPGPSLQGQARRQQRGVAAIEFALVFSVLFVGIYGLVAFCGVLYVQQVVSRAAEDGARAAQILGSNTVPADLQTNVRTAIYRSLALSAITPAAAGATPSTRETWIRTQMATTPPTVNLLATEVEVRVSYPYRANPLVPVLPFTASWMPDRLSGKATATR</sequence>
<organism evidence="3 4">
    <name type="scientific">Acidovorax cavernicola</name>
    <dbReference type="NCBI Taxonomy" id="1675792"/>
    <lineage>
        <taxon>Bacteria</taxon>
        <taxon>Pseudomonadati</taxon>
        <taxon>Pseudomonadota</taxon>
        <taxon>Betaproteobacteria</taxon>
        <taxon>Burkholderiales</taxon>
        <taxon>Comamonadaceae</taxon>
        <taxon>Acidovorax</taxon>
    </lineage>
</organism>
<feature type="domain" description="TadE-like" evidence="2">
    <location>
        <begin position="17"/>
        <end position="59"/>
    </location>
</feature>
<dbReference type="Proteomes" id="UP000265619">
    <property type="component" value="Unassembled WGS sequence"/>
</dbReference>
<evidence type="ECO:0000259" key="2">
    <source>
        <dbReference type="Pfam" id="PF07811"/>
    </source>
</evidence>
<dbReference type="EMBL" id="QXMN01000003">
    <property type="protein sequence ID" value="RIX84009.1"/>
    <property type="molecule type" value="Genomic_DNA"/>
</dbReference>